<dbReference type="AlphaFoldDB" id="A0AA35QZW3"/>
<reference evidence="2" key="1">
    <citation type="submission" date="2023-03" db="EMBL/GenBank/DDBJ databases">
        <authorList>
            <person name="Steffen K."/>
            <person name="Cardenas P."/>
        </authorList>
    </citation>
    <scope>NUCLEOTIDE SEQUENCE</scope>
</reference>
<feature type="transmembrane region" description="Helical" evidence="1">
    <location>
        <begin position="42"/>
        <end position="63"/>
    </location>
</feature>
<sequence>MSSLSRIARCGSRIFNAGTRASATGRGRGYSATGTSTSLRRVGVSVGALLAGSAMIYGGHIAFNREGSPTFSPAVQ</sequence>
<organism evidence="2 3">
    <name type="scientific">Geodia barretti</name>
    <name type="common">Barrett's horny sponge</name>
    <dbReference type="NCBI Taxonomy" id="519541"/>
    <lineage>
        <taxon>Eukaryota</taxon>
        <taxon>Metazoa</taxon>
        <taxon>Porifera</taxon>
        <taxon>Demospongiae</taxon>
        <taxon>Heteroscleromorpha</taxon>
        <taxon>Tetractinellida</taxon>
        <taxon>Astrophorina</taxon>
        <taxon>Geodiidae</taxon>
        <taxon>Geodia</taxon>
    </lineage>
</organism>
<keyword evidence="3" id="KW-1185">Reference proteome</keyword>
<keyword evidence="1" id="KW-0812">Transmembrane</keyword>
<evidence type="ECO:0000313" key="3">
    <source>
        <dbReference type="Proteomes" id="UP001174909"/>
    </source>
</evidence>
<keyword evidence="1" id="KW-1133">Transmembrane helix</keyword>
<accession>A0AA35QZW3</accession>
<evidence type="ECO:0000256" key="1">
    <source>
        <dbReference type="SAM" id="Phobius"/>
    </source>
</evidence>
<keyword evidence="1" id="KW-0472">Membrane</keyword>
<feature type="non-terminal residue" evidence="2">
    <location>
        <position position="1"/>
    </location>
</feature>
<proteinExistence type="predicted"/>
<protein>
    <submittedName>
        <fullName evidence="2">Uncharacterized protein</fullName>
    </submittedName>
</protein>
<comment type="caution">
    <text evidence="2">The sequence shown here is derived from an EMBL/GenBank/DDBJ whole genome shotgun (WGS) entry which is preliminary data.</text>
</comment>
<name>A0AA35QZW3_GEOBA</name>
<evidence type="ECO:0000313" key="2">
    <source>
        <dbReference type="EMBL" id="CAI7997113.1"/>
    </source>
</evidence>
<dbReference type="Proteomes" id="UP001174909">
    <property type="component" value="Unassembled WGS sequence"/>
</dbReference>
<dbReference type="EMBL" id="CASHTH010000294">
    <property type="protein sequence ID" value="CAI7997113.1"/>
    <property type="molecule type" value="Genomic_DNA"/>
</dbReference>
<gene>
    <name evidence="2" type="ORF">GBAR_LOCUS2064</name>
</gene>